<dbReference type="InterPro" id="IPR000413">
    <property type="entry name" value="Integrin_alpha"/>
</dbReference>
<keyword evidence="1" id="KW-0732">Signal</keyword>
<dbReference type="GO" id="GO:0016787">
    <property type="term" value="F:hydrolase activity"/>
    <property type="evidence" value="ECO:0007669"/>
    <property type="project" value="UniProtKB-KW"/>
</dbReference>
<dbReference type="InterPro" id="IPR013519">
    <property type="entry name" value="Int_alpha_beta-p"/>
</dbReference>
<dbReference type="PANTHER" id="PTHR23221:SF7">
    <property type="entry name" value="PHOSPHATIDYLINOSITOL-GLYCAN-SPECIFIC PHOSPHOLIPASE D"/>
    <property type="match status" value="1"/>
</dbReference>
<proteinExistence type="predicted"/>
<evidence type="ECO:0000313" key="6">
    <source>
        <dbReference type="EMBL" id="QEH38910.1"/>
    </source>
</evidence>
<dbReference type="PANTHER" id="PTHR23221">
    <property type="entry name" value="GLYCOSYLPHOSPHATIDYLINOSITOL PHOSPHOLIPASE D"/>
    <property type="match status" value="1"/>
</dbReference>
<dbReference type="GO" id="GO:0007155">
    <property type="term" value="P:cell adhesion"/>
    <property type="evidence" value="ECO:0007669"/>
    <property type="project" value="InterPro"/>
</dbReference>
<sequence length="872" mass="87476">MWQPFATRPRSLDRRRRVPRRSLVAPERLEERLALSYADFELSSLLPANGGNGSAGFVVDGIVEGGIFGQPRFTYEQVGDVNGDGVDDLLLAAPGLGNTGSSQLPTRSDAYLVFGQSGGFPAAFNLASLDGTTGYAIHDAALGDAIGFVGGGAGDLNRDGAPDLVLGAVWATPSPDRPRAGQSFVLYGGAAHLAALDLADGSRDGQIQLQSLDGTHGFVANGSAAGEGAGRAVGIGDVNGDHVDDLIIGGRGTPARSYVVFGRDSSRGDVFPATLELSTLNGTNGFAIVSSNTNTSGFGNAGGAGDVNGDGLDDLVIGDYMAAPGGRGYAGQAYIIFGRRSFAASLNVATLNGTNGFTVNGAVANDFLGYSVDGAGDVNGDGLDDVAIGATIASNAAGARSGAVYVVLGKPAGFPAVIEVSTLNGANGFAMFGVAAYESTGGPVSGAGDVNGDGLDDLIIGAASADTNGITDAGRSFVVYGRRNYGPSFNLSNLLAANGGDGSAGFVLNGFSTGQSTRPAGIGDVNGDGFADIRVGAETDDPNGLVDAGRAYIVYGKPSPSPITKFYVVDDASANSTYEYTALGTPAERYSVAAGNTAPRGAASTAAGDKVWVIDANKTVYVYDAGGSLLGSWAAGGLASNATVEGIATNGTDVWIVDGRQGKVFRYAGAAGRLSGSQNAASSFALNSGNAGPKDIVTDGTNLWVVNDSTTDKVFKYTLSGSLVGSWTISGAGSSPTGITLDPSGGGALWVVDSGTDRVYQFDNARGRTSGSQSPSASFALAAGNANPQGIADPPAGPGATPHAAIPGSRKARPFAGGAGTPAAPSSIAITRESPTLVTGASLSDQELTFLATELIRGTATRARPSSRLPLG</sequence>
<keyword evidence="7" id="KW-1185">Reference proteome</keyword>
<dbReference type="InterPro" id="IPR011042">
    <property type="entry name" value="6-blade_b-propeller_TolB-like"/>
</dbReference>
<dbReference type="EMBL" id="CP042997">
    <property type="protein sequence ID" value="QEH38910.1"/>
    <property type="molecule type" value="Genomic_DNA"/>
</dbReference>
<evidence type="ECO:0000256" key="3">
    <source>
        <dbReference type="ARBA" id="ARBA00022801"/>
    </source>
</evidence>
<dbReference type="Gene3D" id="2.120.10.30">
    <property type="entry name" value="TolB, C-terminal domain"/>
    <property type="match status" value="1"/>
</dbReference>
<accession>A0A5B9WGE0</accession>
<feature type="region of interest" description="Disordered" evidence="5">
    <location>
        <begin position="785"/>
        <end position="830"/>
    </location>
</feature>
<dbReference type="PRINTS" id="PR01185">
    <property type="entry name" value="INTEGRINA"/>
</dbReference>
<evidence type="ECO:0000256" key="5">
    <source>
        <dbReference type="SAM" id="MobiDB-lite"/>
    </source>
</evidence>
<dbReference type="SUPFAM" id="SSF69318">
    <property type="entry name" value="Integrin alpha N-terminal domain"/>
    <property type="match status" value="1"/>
</dbReference>
<dbReference type="InterPro" id="IPR013517">
    <property type="entry name" value="FG-GAP"/>
</dbReference>
<evidence type="ECO:0000256" key="1">
    <source>
        <dbReference type="ARBA" id="ARBA00022729"/>
    </source>
</evidence>
<dbReference type="PROSITE" id="PS51470">
    <property type="entry name" value="FG_GAP"/>
    <property type="match status" value="1"/>
</dbReference>
<keyword evidence="3" id="KW-0378">Hydrolase</keyword>
<dbReference type="Gene3D" id="2.130.10.130">
    <property type="entry name" value="Integrin alpha, N-terminal"/>
    <property type="match status" value="4"/>
</dbReference>
<dbReference type="SUPFAM" id="SSF63825">
    <property type="entry name" value="YWTD domain"/>
    <property type="match status" value="1"/>
</dbReference>
<dbReference type="AlphaFoldDB" id="A0A5B9WGE0"/>
<keyword evidence="4" id="KW-0325">Glycoprotein</keyword>
<reference evidence="6 7" key="1">
    <citation type="submission" date="2019-08" db="EMBL/GenBank/DDBJ databases">
        <title>Deep-cultivation of Planctomycetes and their phenomic and genomic characterization uncovers novel biology.</title>
        <authorList>
            <person name="Wiegand S."/>
            <person name="Jogler M."/>
            <person name="Boedeker C."/>
            <person name="Pinto D."/>
            <person name="Vollmers J."/>
            <person name="Rivas-Marin E."/>
            <person name="Kohn T."/>
            <person name="Peeters S.H."/>
            <person name="Heuer A."/>
            <person name="Rast P."/>
            <person name="Oberbeckmann S."/>
            <person name="Bunk B."/>
            <person name="Jeske O."/>
            <person name="Meyerdierks A."/>
            <person name="Storesund J.E."/>
            <person name="Kallscheuer N."/>
            <person name="Luecker S."/>
            <person name="Lage O.M."/>
            <person name="Pohl T."/>
            <person name="Merkel B.J."/>
            <person name="Hornburger P."/>
            <person name="Mueller R.-W."/>
            <person name="Bruemmer F."/>
            <person name="Labrenz M."/>
            <person name="Spormann A.M."/>
            <person name="Op den Camp H."/>
            <person name="Overmann J."/>
            <person name="Amann R."/>
            <person name="Jetten M.S.M."/>
            <person name="Mascher T."/>
            <person name="Medema M.H."/>
            <person name="Devos D.P."/>
            <person name="Kaster A.-K."/>
            <person name="Ovreas L."/>
            <person name="Rohde M."/>
            <person name="Galperin M.Y."/>
            <person name="Jogler C."/>
        </authorList>
    </citation>
    <scope>NUCLEOTIDE SEQUENCE [LARGE SCALE GENOMIC DNA]</scope>
    <source>
        <strain evidence="6 7">OJF2</strain>
    </source>
</reference>
<dbReference type="SMART" id="SM00191">
    <property type="entry name" value="Int_alpha"/>
    <property type="match status" value="7"/>
</dbReference>
<feature type="compositionally biased region" description="Low complexity" evidence="5">
    <location>
        <begin position="790"/>
        <end position="808"/>
    </location>
</feature>
<dbReference type="GO" id="GO:0008305">
    <property type="term" value="C:integrin complex"/>
    <property type="evidence" value="ECO:0007669"/>
    <property type="project" value="InterPro"/>
</dbReference>
<dbReference type="Proteomes" id="UP000324233">
    <property type="component" value="Chromosome"/>
</dbReference>
<gene>
    <name evidence="6" type="ORF">OJF2_75200</name>
</gene>
<keyword evidence="2" id="KW-0677">Repeat</keyword>
<dbReference type="KEGG" id="agv:OJF2_75200"/>
<evidence type="ECO:0000313" key="7">
    <source>
        <dbReference type="Proteomes" id="UP000324233"/>
    </source>
</evidence>
<name>A0A5B9WGE0_9BACT</name>
<protein>
    <submittedName>
        <fullName evidence="6">FG-GAP repeat protein</fullName>
    </submittedName>
</protein>
<evidence type="ECO:0000256" key="4">
    <source>
        <dbReference type="ARBA" id="ARBA00023180"/>
    </source>
</evidence>
<dbReference type="InterPro" id="IPR028994">
    <property type="entry name" value="Integrin_alpha_N"/>
</dbReference>
<dbReference type="Pfam" id="PF01839">
    <property type="entry name" value="FG-GAP"/>
    <property type="match status" value="4"/>
</dbReference>
<organism evidence="6 7">
    <name type="scientific">Aquisphaera giovannonii</name>
    <dbReference type="NCBI Taxonomy" id="406548"/>
    <lineage>
        <taxon>Bacteria</taxon>
        <taxon>Pseudomonadati</taxon>
        <taxon>Planctomycetota</taxon>
        <taxon>Planctomycetia</taxon>
        <taxon>Isosphaerales</taxon>
        <taxon>Isosphaeraceae</taxon>
        <taxon>Aquisphaera</taxon>
    </lineage>
</organism>
<evidence type="ECO:0000256" key="2">
    <source>
        <dbReference type="ARBA" id="ARBA00022737"/>
    </source>
</evidence>
<dbReference type="RefSeq" id="WP_168222266.1">
    <property type="nucleotide sequence ID" value="NZ_CP042997.1"/>
</dbReference>